<comment type="caution">
    <text evidence="2">The sequence shown here is derived from an EMBL/GenBank/DDBJ whole genome shotgun (WGS) entry which is preliminary data.</text>
</comment>
<name>A0A2S8F4X6_9BACT</name>
<dbReference type="EMBL" id="PUIB01000028">
    <property type="protein sequence ID" value="PQO27201.1"/>
    <property type="molecule type" value="Genomic_DNA"/>
</dbReference>
<protein>
    <submittedName>
        <fullName evidence="2">Uncharacterized protein</fullName>
    </submittedName>
</protein>
<evidence type="ECO:0000313" key="2">
    <source>
        <dbReference type="EMBL" id="PQO27201.1"/>
    </source>
</evidence>
<evidence type="ECO:0000256" key="1">
    <source>
        <dbReference type="SAM" id="MobiDB-lite"/>
    </source>
</evidence>
<feature type="region of interest" description="Disordered" evidence="1">
    <location>
        <begin position="1"/>
        <end position="25"/>
    </location>
</feature>
<reference evidence="2 3" key="1">
    <citation type="submission" date="2018-02" db="EMBL/GenBank/DDBJ databases">
        <title>Comparative genomes isolates from brazilian mangrove.</title>
        <authorList>
            <person name="Araujo J.E."/>
            <person name="Taketani R.G."/>
            <person name="Silva M.C.P."/>
            <person name="Loureco M.V."/>
            <person name="Andreote F.D."/>
        </authorList>
    </citation>
    <scope>NUCLEOTIDE SEQUENCE [LARGE SCALE GENOMIC DNA]</scope>
    <source>
        <strain evidence="2 3">NAP PRIS-MGV</strain>
    </source>
</reference>
<organism evidence="2 3">
    <name type="scientific">Blastopirellula marina</name>
    <dbReference type="NCBI Taxonomy" id="124"/>
    <lineage>
        <taxon>Bacteria</taxon>
        <taxon>Pseudomonadati</taxon>
        <taxon>Planctomycetota</taxon>
        <taxon>Planctomycetia</taxon>
        <taxon>Pirellulales</taxon>
        <taxon>Pirellulaceae</taxon>
        <taxon>Blastopirellula</taxon>
    </lineage>
</organism>
<accession>A0A2S8F4X6</accession>
<gene>
    <name evidence="2" type="ORF">C5Y98_28575</name>
</gene>
<sequence>MGFVTFSPDYEQGNSGPGGGAPIKDGKFETETGKGVVGGAYEVRIVGYTGQRTTESGEELQDGPPLFPAYTTTMEFPQEASTQDFVIPTK</sequence>
<dbReference type="Proteomes" id="UP000239388">
    <property type="component" value="Unassembled WGS sequence"/>
</dbReference>
<proteinExistence type="predicted"/>
<evidence type="ECO:0000313" key="3">
    <source>
        <dbReference type="Proteomes" id="UP000239388"/>
    </source>
</evidence>
<dbReference type="AlphaFoldDB" id="A0A2S8F4X6"/>